<evidence type="ECO:0000313" key="3">
    <source>
        <dbReference type="Proteomes" id="UP000646523"/>
    </source>
</evidence>
<keyword evidence="3" id="KW-1185">Reference proteome</keyword>
<evidence type="ECO:0008006" key="4">
    <source>
        <dbReference type="Google" id="ProtNLM"/>
    </source>
</evidence>
<proteinExistence type="predicted"/>
<feature type="region of interest" description="Disordered" evidence="1">
    <location>
        <begin position="1"/>
        <end position="21"/>
    </location>
</feature>
<dbReference type="GO" id="GO:0046914">
    <property type="term" value="F:transition metal ion binding"/>
    <property type="evidence" value="ECO:0007669"/>
    <property type="project" value="InterPro"/>
</dbReference>
<feature type="region of interest" description="Disordered" evidence="1">
    <location>
        <begin position="154"/>
        <end position="176"/>
    </location>
</feature>
<dbReference type="Proteomes" id="UP000646523">
    <property type="component" value="Unassembled WGS sequence"/>
</dbReference>
<dbReference type="AlphaFoldDB" id="A0A918DFN5"/>
<comment type="caution">
    <text evidence="2">The sequence shown here is derived from an EMBL/GenBank/DDBJ whole genome shotgun (WGS) entry which is preliminary data.</text>
</comment>
<dbReference type="GO" id="GO:0003824">
    <property type="term" value="F:catalytic activity"/>
    <property type="evidence" value="ECO:0007669"/>
    <property type="project" value="InterPro"/>
</dbReference>
<reference evidence="2" key="1">
    <citation type="journal article" date="2014" name="Int. J. Syst. Evol. Microbiol.">
        <title>Complete genome sequence of Corynebacterium casei LMG S-19264T (=DSM 44701T), isolated from a smear-ripened cheese.</title>
        <authorList>
            <consortium name="US DOE Joint Genome Institute (JGI-PGF)"/>
            <person name="Walter F."/>
            <person name="Albersmeier A."/>
            <person name="Kalinowski J."/>
            <person name="Ruckert C."/>
        </authorList>
    </citation>
    <scope>NUCLEOTIDE SEQUENCE</scope>
    <source>
        <strain evidence="2">CGMCC 4.7368</strain>
    </source>
</reference>
<organism evidence="2 3">
    <name type="scientific">Nonomuraea cavernae</name>
    <dbReference type="NCBI Taxonomy" id="2045107"/>
    <lineage>
        <taxon>Bacteria</taxon>
        <taxon>Bacillati</taxon>
        <taxon>Actinomycetota</taxon>
        <taxon>Actinomycetes</taxon>
        <taxon>Streptosporangiales</taxon>
        <taxon>Streptosporangiaceae</taxon>
        <taxon>Nonomuraea</taxon>
    </lineage>
</organism>
<dbReference type="RefSeq" id="WP_189123050.1">
    <property type="nucleotide sequence ID" value="NZ_BMNH01000002.1"/>
</dbReference>
<dbReference type="Gene3D" id="3.90.330.10">
    <property type="entry name" value="Nitrile hydratase alpha /Thiocyanate hydrolase gamma"/>
    <property type="match status" value="1"/>
</dbReference>
<evidence type="ECO:0000313" key="2">
    <source>
        <dbReference type="EMBL" id="GGO64261.1"/>
    </source>
</evidence>
<dbReference type="EMBL" id="BMNH01000002">
    <property type="protein sequence ID" value="GGO64261.1"/>
    <property type="molecule type" value="Genomic_DNA"/>
</dbReference>
<name>A0A918DFN5_9ACTN</name>
<gene>
    <name evidence="2" type="ORF">GCM10012289_13270</name>
</gene>
<sequence>MTADQDATAGRGNDVTDGPEKRVVSEALKRLNEEDERLLRLWQESVVLQEPRLNSKGVAGLVRMAMVDEPFRARLVNDTERLLDELDRKVHIGDQLPDGVTLRFVEHTPDTLYVVLPPRAREMSRRSPSVRELLSSRTSAQAWFEDNADLGDAVLDNGDGRDTGDPAVDPPIFVLP</sequence>
<evidence type="ECO:0000256" key="1">
    <source>
        <dbReference type="SAM" id="MobiDB-lite"/>
    </source>
</evidence>
<dbReference type="InterPro" id="IPR036648">
    <property type="entry name" value="CN_Hdrase_a/SCN_Hdrase_g_sf"/>
</dbReference>
<reference evidence="2" key="2">
    <citation type="submission" date="2020-09" db="EMBL/GenBank/DDBJ databases">
        <authorList>
            <person name="Sun Q."/>
            <person name="Zhou Y."/>
        </authorList>
    </citation>
    <scope>NUCLEOTIDE SEQUENCE</scope>
    <source>
        <strain evidence="2">CGMCC 4.7368</strain>
    </source>
</reference>
<dbReference type="SUPFAM" id="SSF56209">
    <property type="entry name" value="Nitrile hydratase alpha chain"/>
    <property type="match status" value="1"/>
</dbReference>
<protein>
    <recommendedName>
        <fullName evidence="4">Nitrile hydratase alpha /Thiocyanate hydrolase gamma domain-containing protein</fullName>
    </recommendedName>
</protein>
<accession>A0A918DFN5</accession>